<reference evidence="1 2" key="1">
    <citation type="submission" date="2019-01" db="EMBL/GenBank/DDBJ databases">
        <title>Coherence of Microcystis species and biogeography revealed through population genomics.</title>
        <authorList>
            <person name="Perez-Carrascal O.M."/>
            <person name="Terrat Y."/>
            <person name="Giani A."/>
            <person name="Fortin N."/>
            <person name="Tromas N."/>
            <person name="Shapiro B.J."/>
        </authorList>
    </citation>
    <scope>NUCLEOTIDE SEQUENCE [LARGE SCALE GENOMIC DNA]</scope>
    <source>
        <strain evidence="1">Ma_QC_Ch_20071001_S25D</strain>
    </source>
</reference>
<dbReference type="Pfam" id="PF12644">
    <property type="entry name" value="DUF3782"/>
    <property type="match status" value="1"/>
</dbReference>
<organism evidence="1 2">
    <name type="scientific">Microcystis aeruginosa Ma_QC_Ch_20071001_S25D</name>
    <dbReference type="NCBI Taxonomy" id="2486250"/>
    <lineage>
        <taxon>Bacteria</taxon>
        <taxon>Bacillati</taxon>
        <taxon>Cyanobacteriota</taxon>
        <taxon>Cyanophyceae</taxon>
        <taxon>Oscillatoriophycideae</taxon>
        <taxon>Chroococcales</taxon>
        <taxon>Microcystaceae</taxon>
        <taxon>Microcystis</taxon>
    </lineage>
</organism>
<sequence length="74" mass="8652">MTTTADDVWKLLAELVEAQKETERCFQETDRRFQETDRQITRLSKEIGNLGGKWGRFVENMVAPACETLFLNRE</sequence>
<dbReference type="AlphaFoldDB" id="A0A552FJD0"/>
<accession>A0A552FJD0</accession>
<evidence type="ECO:0000313" key="2">
    <source>
        <dbReference type="Proteomes" id="UP000316958"/>
    </source>
</evidence>
<dbReference type="InterPro" id="IPR024271">
    <property type="entry name" value="DUF3782"/>
</dbReference>
<comment type="caution">
    <text evidence="1">The sequence shown here is derived from an EMBL/GenBank/DDBJ whole genome shotgun (WGS) entry which is preliminary data.</text>
</comment>
<dbReference type="EMBL" id="SFBE01000297">
    <property type="protein sequence ID" value="TRU46806.1"/>
    <property type="molecule type" value="Genomic_DNA"/>
</dbReference>
<gene>
    <name evidence="1" type="ORF">EWV57_17790</name>
</gene>
<dbReference type="Proteomes" id="UP000316958">
    <property type="component" value="Unassembled WGS sequence"/>
</dbReference>
<feature type="non-terminal residue" evidence="1">
    <location>
        <position position="74"/>
    </location>
</feature>
<name>A0A552FJD0_MICAE</name>
<evidence type="ECO:0000313" key="1">
    <source>
        <dbReference type="EMBL" id="TRU46806.1"/>
    </source>
</evidence>
<protein>
    <submittedName>
        <fullName evidence="1">DUF3782 domain-containing protein</fullName>
    </submittedName>
</protein>
<proteinExistence type="predicted"/>